<dbReference type="EMBL" id="MF405918">
    <property type="protein sequence ID" value="QKU34159.1"/>
    <property type="molecule type" value="Genomic_DNA"/>
</dbReference>
<dbReference type="GeneID" id="80517469"/>
<protein>
    <submittedName>
        <fullName evidence="1">Putative ORFan</fullName>
    </submittedName>
</protein>
<reference evidence="1" key="2">
    <citation type="journal article" date="2018" name="Nat. Commun.">
        <title>Tailed giant Tupanvirus possesses the most complete translational apparatus of the known virosphere.</title>
        <authorList>
            <person name="Abrahao J."/>
            <person name="Silva L."/>
            <person name="Silva L.S."/>
            <person name="Khalil J.Y.B."/>
            <person name="Rodrigues R."/>
            <person name="Arantes T."/>
            <person name="Assis F."/>
            <person name="Boratto P."/>
            <person name="Andrade M."/>
            <person name="Kroon E.G."/>
            <person name="Ribeiro B."/>
            <person name="Bergier I."/>
            <person name="Seligmann H."/>
            <person name="Ghigo E."/>
            <person name="Colson P."/>
            <person name="Levasseur A."/>
            <person name="Kroemer G."/>
            <person name="Raoult D."/>
            <person name="La Scola B."/>
        </authorList>
    </citation>
    <scope>NUCLEOTIDE SEQUENCE [LARGE SCALE GENOMIC DNA]</scope>
    <source>
        <strain evidence="1">Deep ocean</strain>
    </source>
</reference>
<evidence type="ECO:0000313" key="1">
    <source>
        <dbReference type="EMBL" id="QKU34159.1"/>
    </source>
</evidence>
<dbReference type="KEGG" id="vg:80517469"/>
<sequence length="164" mass="19635">MSVSIIESLPNGCYLEYNFNKYCKLYKQNNLQYVCSIVVPWYSDKEMFFLLKLNKDTIKNSLSLPNGFTLKEYNLFSKIVVENCEFINKYLEDTESDTRLSDFFRNIKFEEICFAFFANELILKISRNMIMQKTNFVWNRENQLLYCLAQILHSEYAASFFRNQ</sequence>
<name>A0A6N1NFP6_9VIRU</name>
<organism evidence="1">
    <name type="scientific">Tupanvirus deep ocean</name>
    <dbReference type="NCBI Taxonomy" id="2126984"/>
    <lineage>
        <taxon>Viruses</taxon>
        <taxon>Varidnaviria</taxon>
        <taxon>Bamfordvirae</taxon>
        <taxon>Nucleocytoviricota</taxon>
        <taxon>Megaviricetes</taxon>
        <taxon>Imitervirales</taxon>
        <taxon>Mimiviridae</taxon>
        <taxon>Megamimivirinae</taxon>
        <taxon>Tupanvirus</taxon>
        <taxon>Tupanvirus altamarinense</taxon>
    </lineage>
</organism>
<reference evidence="1" key="1">
    <citation type="submission" date="2017-06" db="EMBL/GenBank/DDBJ databases">
        <authorList>
            <person name="Assis F.L."/>
            <person name="Abrahao J.S."/>
            <person name="Silva L."/>
            <person name="Khalil J.B."/>
            <person name="Rodrigues R."/>
            <person name="Silva L.S."/>
            <person name="Boratto P."/>
            <person name="Andrade M."/>
            <person name="Kroon E.G."/>
            <person name="Ribeiro B."/>
            <person name="Bergier I."/>
            <person name="Seligmann H."/>
            <person name="Ghigo E."/>
            <person name="Colson P."/>
            <person name="Levasseur A."/>
            <person name="Raoult D."/>
            <person name="Scola B.L."/>
        </authorList>
    </citation>
    <scope>NUCLEOTIDE SEQUENCE</scope>
    <source>
        <strain evidence="1">Deep ocean</strain>
    </source>
</reference>
<proteinExistence type="predicted"/>
<accession>A0A6N1NFP6</accession>
<dbReference type="RefSeq" id="YP_010780778.1">
    <property type="nucleotide sequence ID" value="NC_075038.1"/>
</dbReference>